<keyword evidence="2" id="KW-0479">Metal-binding</keyword>
<dbReference type="InterPro" id="IPR000994">
    <property type="entry name" value="Pept_M24"/>
</dbReference>
<dbReference type="PANTHER" id="PTHR43763">
    <property type="entry name" value="XAA-PRO AMINOPEPTIDASE 1"/>
    <property type="match status" value="1"/>
</dbReference>
<dbReference type="FunFam" id="3.90.230.10:FF:000009">
    <property type="entry name" value="xaa-Pro aminopeptidase 2"/>
    <property type="match status" value="1"/>
</dbReference>
<dbReference type="InterPro" id="IPR032416">
    <property type="entry name" value="Peptidase_M24_C"/>
</dbReference>
<dbReference type="CDD" id="cd01085">
    <property type="entry name" value="APP"/>
    <property type="match status" value="1"/>
</dbReference>
<dbReference type="RefSeq" id="WP_370595597.1">
    <property type="nucleotide sequence ID" value="NZ_JALBUR010000004.1"/>
</dbReference>
<dbReference type="AlphaFoldDB" id="A0AB35U410"/>
<dbReference type="EMBL" id="JALBUR010000004">
    <property type="protein sequence ID" value="MDX8419047.1"/>
    <property type="molecule type" value="Genomic_DNA"/>
</dbReference>
<dbReference type="Proteomes" id="UP001286174">
    <property type="component" value="Unassembled WGS sequence"/>
</dbReference>
<evidence type="ECO:0000256" key="1">
    <source>
        <dbReference type="ARBA" id="ARBA00008766"/>
    </source>
</evidence>
<evidence type="ECO:0000313" key="7">
    <source>
        <dbReference type="EMBL" id="MDX8419047.1"/>
    </source>
</evidence>
<dbReference type="InterPro" id="IPR033740">
    <property type="entry name" value="Pept_M24B"/>
</dbReference>
<evidence type="ECO:0000259" key="6">
    <source>
        <dbReference type="Pfam" id="PF16188"/>
    </source>
</evidence>
<dbReference type="Pfam" id="PF16189">
    <property type="entry name" value="Creatinase_N_2"/>
    <property type="match status" value="1"/>
</dbReference>
<sequence>MKMEIQERIAALRALMQARNIDVYYVPNEDDHLSQEYTADHFKCKSWLTGFTGDAGCAIVTRDFAGLWTDGRYFTQAEMELAGTGVTLMRLRQEGVPNPLDFLIQNTPDNGILGFDGHVVSAQAALTLSRALSMRHASLHMREDLVGMIWKDRPAMPEKPLFLMDEKYTGESAGERLARVRKAMAEKGADVLVLTALEDPCWVLNVRGDDIPCTPVPYAFALIEKDQASYYVAEKAVSSEVAAYLAGWHVSVKPYGSLQADLSSLSNQVVWADLSGLNAELYDALRAGHNRILNAHSPVELFRAMKNETEIANIHHAHLKDGIAMVKFVKWVKDHAASGTMSELSAQNHLYALRAAQPDYLEPSFPTISAYQANGAMMHYVATEKQYAMCKPQGFLLVDSGGTYRDGSTDITRTISLGKLTAEEKKLYTLVLKGHLALARARFLYGTCGNNLDILARGPLWDEDIDYQCGTGHGVGHVLGVHEGPQAVRWGVPSAARPSSVLEDGMVVTDEPGVYLPHKVGIRIENELLVRKGTHNFYGQWLYFEDLTLCPYDRDAIDVSLLEKKEIEQINVYHQHVYDTLSPYLNEEEKQWLWKQTREL</sequence>
<proteinExistence type="inferred from homology"/>
<dbReference type="InterPro" id="IPR036005">
    <property type="entry name" value="Creatinase/aminopeptidase-like"/>
</dbReference>
<name>A0AB35U410_9FIRM</name>
<evidence type="ECO:0000256" key="3">
    <source>
        <dbReference type="ARBA" id="ARBA00022801"/>
    </source>
</evidence>
<reference evidence="7 8" key="1">
    <citation type="submission" date="2022-03" db="EMBL/GenBank/DDBJ databases">
        <title>Novel taxa within the pig intestine.</title>
        <authorList>
            <person name="Wylensek D."/>
            <person name="Bishof K."/>
            <person name="Afrizal A."/>
            <person name="Clavel T."/>
        </authorList>
    </citation>
    <scope>NUCLEOTIDE SEQUENCE [LARGE SCALE GENOMIC DNA]</scope>
    <source>
        <strain evidence="7 8">CLA-KB-P133</strain>
    </source>
</reference>
<feature type="domain" description="Peptidase M24" evidence="4">
    <location>
        <begin position="313"/>
        <end position="531"/>
    </location>
</feature>
<keyword evidence="7" id="KW-0645">Protease</keyword>
<dbReference type="Gene3D" id="3.90.230.10">
    <property type="entry name" value="Creatinase/methionine aminopeptidase superfamily"/>
    <property type="match status" value="1"/>
</dbReference>
<dbReference type="Gene3D" id="3.40.350.10">
    <property type="entry name" value="Creatinase/prolidase N-terminal domain"/>
    <property type="match status" value="2"/>
</dbReference>
<feature type="domain" description="Creatinase N-terminal" evidence="5">
    <location>
        <begin position="8"/>
        <end position="133"/>
    </location>
</feature>
<dbReference type="SUPFAM" id="SSF53092">
    <property type="entry name" value="Creatinase/prolidase N-terminal domain"/>
    <property type="match status" value="2"/>
</dbReference>
<dbReference type="GO" id="GO:0070006">
    <property type="term" value="F:metalloaminopeptidase activity"/>
    <property type="evidence" value="ECO:0007669"/>
    <property type="project" value="InterPro"/>
</dbReference>
<dbReference type="Pfam" id="PF16188">
    <property type="entry name" value="Peptidase_M24_C"/>
    <property type="match status" value="1"/>
</dbReference>
<keyword evidence="7" id="KW-0031">Aminopeptidase</keyword>
<organism evidence="7 8">
    <name type="scientific">Grylomicrobium aquisgranensis</name>
    <dbReference type="NCBI Taxonomy" id="2926318"/>
    <lineage>
        <taxon>Bacteria</taxon>
        <taxon>Bacillati</taxon>
        <taxon>Bacillota</taxon>
        <taxon>Erysipelotrichia</taxon>
        <taxon>Erysipelotrichales</taxon>
        <taxon>Erysipelotrichaceae</taxon>
        <taxon>Grylomicrobium</taxon>
    </lineage>
</organism>
<feature type="domain" description="Peptidase M24 C-terminal" evidence="6">
    <location>
        <begin position="540"/>
        <end position="600"/>
    </location>
</feature>
<dbReference type="Pfam" id="PF01321">
    <property type="entry name" value="Creatinase_N"/>
    <property type="match status" value="1"/>
</dbReference>
<dbReference type="PANTHER" id="PTHR43763:SF6">
    <property type="entry name" value="XAA-PRO AMINOPEPTIDASE 1"/>
    <property type="match status" value="1"/>
</dbReference>
<evidence type="ECO:0000259" key="4">
    <source>
        <dbReference type="Pfam" id="PF00557"/>
    </source>
</evidence>
<accession>A0AB35U410</accession>
<comment type="caution">
    <text evidence="7">The sequence shown here is derived from an EMBL/GenBank/DDBJ whole genome shotgun (WGS) entry which is preliminary data.</text>
</comment>
<gene>
    <name evidence="7" type="ORF">MOZ60_02940</name>
</gene>
<dbReference type="Pfam" id="PF00557">
    <property type="entry name" value="Peptidase_M24"/>
    <property type="match status" value="1"/>
</dbReference>
<comment type="similarity">
    <text evidence="1">Belongs to the peptidase M24B family.</text>
</comment>
<dbReference type="GO" id="GO:0046872">
    <property type="term" value="F:metal ion binding"/>
    <property type="evidence" value="ECO:0007669"/>
    <property type="project" value="UniProtKB-KW"/>
</dbReference>
<protein>
    <submittedName>
        <fullName evidence="7">Aminopeptidase P family protein</fullName>
    </submittedName>
</protein>
<evidence type="ECO:0000256" key="2">
    <source>
        <dbReference type="ARBA" id="ARBA00022723"/>
    </source>
</evidence>
<dbReference type="GO" id="GO:0005737">
    <property type="term" value="C:cytoplasm"/>
    <property type="evidence" value="ECO:0007669"/>
    <property type="project" value="UniProtKB-ARBA"/>
</dbReference>
<keyword evidence="8" id="KW-1185">Reference proteome</keyword>
<evidence type="ECO:0000313" key="8">
    <source>
        <dbReference type="Proteomes" id="UP001286174"/>
    </source>
</evidence>
<dbReference type="InterPro" id="IPR000587">
    <property type="entry name" value="Creatinase_N"/>
</dbReference>
<dbReference type="SUPFAM" id="SSF55920">
    <property type="entry name" value="Creatinase/aminopeptidase"/>
    <property type="match status" value="1"/>
</dbReference>
<keyword evidence="3" id="KW-0378">Hydrolase</keyword>
<evidence type="ECO:0000259" key="5">
    <source>
        <dbReference type="Pfam" id="PF01321"/>
    </source>
</evidence>
<dbReference type="InterPro" id="IPR029149">
    <property type="entry name" value="Creatin/AminoP/Spt16_N"/>
</dbReference>
<dbReference type="InterPro" id="IPR050422">
    <property type="entry name" value="X-Pro_aminopeptidase_P"/>
</dbReference>